<name>X1B0D0_9ZZZZ</name>
<feature type="compositionally biased region" description="Acidic residues" evidence="1">
    <location>
        <begin position="39"/>
        <end position="50"/>
    </location>
</feature>
<dbReference type="EMBL" id="BART01018764">
    <property type="protein sequence ID" value="GAG77768.1"/>
    <property type="molecule type" value="Genomic_DNA"/>
</dbReference>
<gene>
    <name evidence="2" type="ORF">S01H4_35322</name>
</gene>
<feature type="non-terminal residue" evidence="2">
    <location>
        <position position="1"/>
    </location>
</feature>
<comment type="caution">
    <text evidence="2">The sequence shown here is derived from an EMBL/GenBank/DDBJ whole genome shotgun (WGS) entry which is preliminary data.</text>
</comment>
<evidence type="ECO:0000313" key="2">
    <source>
        <dbReference type="EMBL" id="GAG77768.1"/>
    </source>
</evidence>
<feature type="compositionally biased region" description="Basic residues" evidence="1">
    <location>
        <begin position="116"/>
        <end position="128"/>
    </location>
</feature>
<feature type="region of interest" description="Disordered" evidence="1">
    <location>
        <begin position="19"/>
        <end position="128"/>
    </location>
</feature>
<proteinExistence type="predicted"/>
<feature type="compositionally biased region" description="Basic and acidic residues" evidence="1">
    <location>
        <begin position="67"/>
        <end position="104"/>
    </location>
</feature>
<evidence type="ECO:0000256" key="1">
    <source>
        <dbReference type="SAM" id="MobiDB-lite"/>
    </source>
</evidence>
<sequence>SQISCIKAAYEDLKLQILSNPSPEIGHSETDSTDSSSLDIEECSAEEIPESIDSQKIAETLSMPTIKKREGKKEEQKEEGKREGKKEEGKREGKSAVKKEKELDSASSQTGEWHKVSKNKRRRAQRGR</sequence>
<reference evidence="2" key="1">
    <citation type="journal article" date="2014" name="Front. Microbiol.">
        <title>High frequency of phylogenetically diverse reductive dehalogenase-homologous genes in deep subseafloor sedimentary metagenomes.</title>
        <authorList>
            <person name="Kawai M."/>
            <person name="Futagami T."/>
            <person name="Toyoda A."/>
            <person name="Takaki Y."/>
            <person name="Nishi S."/>
            <person name="Hori S."/>
            <person name="Arai W."/>
            <person name="Tsubouchi T."/>
            <person name="Morono Y."/>
            <person name="Uchiyama I."/>
            <person name="Ito T."/>
            <person name="Fujiyama A."/>
            <person name="Inagaki F."/>
            <person name="Takami H."/>
        </authorList>
    </citation>
    <scope>NUCLEOTIDE SEQUENCE</scope>
    <source>
        <strain evidence="2">Expedition CK06-06</strain>
    </source>
</reference>
<accession>X1B0D0</accession>
<dbReference type="AlphaFoldDB" id="X1B0D0"/>
<organism evidence="2">
    <name type="scientific">marine sediment metagenome</name>
    <dbReference type="NCBI Taxonomy" id="412755"/>
    <lineage>
        <taxon>unclassified sequences</taxon>
        <taxon>metagenomes</taxon>
        <taxon>ecological metagenomes</taxon>
    </lineage>
</organism>
<protein>
    <submittedName>
        <fullName evidence="2">Uncharacterized protein</fullName>
    </submittedName>
</protein>